<sequence length="331" mass="36277">MSVTIRDVAKAADVSATTVSRVFNHSDLVHSDTQERVRNVANRMGYRPNATARSLSHGRTQTVGVILPAPHGEFFSEIIRGIDEVAQEAEHYMLISSSHYSLSESEAALQSLQGRVDGLLIMTIQADAQRGLLDEYAIDVPVVFMNNASESLPYNSFKIENRAGAYAATQHLIERGHRRIGIILGPPHSHDVRERRTGYRAALHEAGINPDAQPVIEGDFTQASGYEAGRQLLDLDALPDAVFSCNDYMAIGAMSALQKGDVRIPTDLAMAGFDDIPSAQYTTPSLTTIRVPVYDLGRRAAERLFSMIHAAEPERPRQTVLPTELIVRAST</sequence>
<keyword evidence="2" id="KW-0238">DNA-binding</keyword>
<dbReference type="EMBL" id="PDEP01000017">
    <property type="protein sequence ID" value="PEN05025.1"/>
    <property type="molecule type" value="Genomic_DNA"/>
</dbReference>
<dbReference type="InterPro" id="IPR010982">
    <property type="entry name" value="Lambda_DNA-bd_dom_sf"/>
</dbReference>
<dbReference type="Proteomes" id="UP000221024">
    <property type="component" value="Unassembled WGS sequence"/>
</dbReference>
<dbReference type="Gene3D" id="1.10.260.40">
    <property type="entry name" value="lambda repressor-like DNA-binding domains"/>
    <property type="match status" value="1"/>
</dbReference>
<keyword evidence="6" id="KW-1185">Reference proteome</keyword>
<dbReference type="SMART" id="SM00354">
    <property type="entry name" value="HTH_LACI"/>
    <property type="match status" value="1"/>
</dbReference>
<dbReference type="CDD" id="cd06267">
    <property type="entry name" value="PBP1_LacI_sugar_binding-like"/>
    <property type="match status" value="1"/>
</dbReference>
<evidence type="ECO:0000313" key="5">
    <source>
        <dbReference type="EMBL" id="PEN05025.1"/>
    </source>
</evidence>
<reference evidence="5 6" key="1">
    <citation type="submission" date="2017-10" db="EMBL/GenBank/DDBJ databases">
        <title>Draft genome of Longimonas halophila.</title>
        <authorList>
            <person name="Goh K.M."/>
            <person name="Shamsir M.S."/>
            <person name="Lim S.W."/>
        </authorList>
    </citation>
    <scope>NUCLEOTIDE SEQUENCE [LARGE SCALE GENOMIC DNA]</scope>
    <source>
        <strain evidence="5 6">KCTC 42399</strain>
    </source>
</reference>
<dbReference type="PRINTS" id="PR00036">
    <property type="entry name" value="HTHLACI"/>
</dbReference>
<dbReference type="PROSITE" id="PS50932">
    <property type="entry name" value="HTH_LACI_2"/>
    <property type="match status" value="1"/>
</dbReference>
<protein>
    <submittedName>
        <fullName evidence="5">LacI family transcriptional regulator</fullName>
    </submittedName>
</protein>
<dbReference type="CDD" id="cd01392">
    <property type="entry name" value="HTH_LacI"/>
    <property type="match status" value="1"/>
</dbReference>
<dbReference type="OrthoDB" id="9803256at2"/>
<name>A0A2H3NU59_9BACT</name>
<dbReference type="InterPro" id="IPR046335">
    <property type="entry name" value="LacI/GalR-like_sensor"/>
</dbReference>
<feature type="domain" description="HTH lacI-type" evidence="4">
    <location>
        <begin position="3"/>
        <end position="57"/>
    </location>
</feature>
<dbReference type="Gene3D" id="3.40.50.2300">
    <property type="match status" value="2"/>
</dbReference>
<dbReference type="AlphaFoldDB" id="A0A2H3NU59"/>
<dbReference type="GO" id="GO:0000976">
    <property type="term" value="F:transcription cis-regulatory region binding"/>
    <property type="evidence" value="ECO:0007669"/>
    <property type="project" value="TreeGrafter"/>
</dbReference>
<keyword evidence="3" id="KW-0804">Transcription</keyword>
<evidence type="ECO:0000313" key="6">
    <source>
        <dbReference type="Proteomes" id="UP000221024"/>
    </source>
</evidence>
<dbReference type="PANTHER" id="PTHR30146:SF109">
    <property type="entry name" value="HTH-TYPE TRANSCRIPTIONAL REGULATOR GALS"/>
    <property type="match status" value="1"/>
</dbReference>
<dbReference type="SUPFAM" id="SSF47413">
    <property type="entry name" value="lambda repressor-like DNA-binding domains"/>
    <property type="match status" value="1"/>
</dbReference>
<comment type="caution">
    <text evidence="5">The sequence shown here is derived from an EMBL/GenBank/DDBJ whole genome shotgun (WGS) entry which is preliminary data.</text>
</comment>
<evidence type="ECO:0000259" key="4">
    <source>
        <dbReference type="PROSITE" id="PS50932"/>
    </source>
</evidence>
<evidence type="ECO:0000256" key="2">
    <source>
        <dbReference type="ARBA" id="ARBA00023125"/>
    </source>
</evidence>
<accession>A0A2H3NU59</accession>
<evidence type="ECO:0000256" key="1">
    <source>
        <dbReference type="ARBA" id="ARBA00023015"/>
    </source>
</evidence>
<dbReference type="SUPFAM" id="SSF53822">
    <property type="entry name" value="Periplasmic binding protein-like I"/>
    <property type="match status" value="1"/>
</dbReference>
<dbReference type="InterPro" id="IPR000843">
    <property type="entry name" value="HTH_LacI"/>
</dbReference>
<dbReference type="Pfam" id="PF13377">
    <property type="entry name" value="Peripla_BP_3"/>
    <property type="match status" value="1"/>
</dbReference>
<organism evidence="5 6">
    <name type="scientific">Longimonas halophila</name>
    <dbReference type="NCBI Taxonomy" id="1469170"/>
    <lineage>
        <taxon>Bacteria</taxon>
        <taxon>Pseudomonadati</taxon>
        <taxon>Rhodothermota</taxon>
        <taxon>Rhodothermia</taxon>
        <taxon>Rhodothermales</taxon>
        <taxon>Salisaetaceae</taxon>
        <taxon>Longimonas</taxon>
    </lineage>
</organism>
<dbReference type="PANTHER" id="PTHR30146">
    <property type="entry name" value="LACI-RELATED TRANSCRIPTIONAL REPRESSOR"/>
    <property type="match status" value="1"/>
</dbReference>
<keyword evidence="1" id="KW-0805">Transcription regulation</keyword>
<proteinExistence type="predicted"/>
<dbReference type="Pfam" id="PF00356">
    <property type="entry name" value="LacI"/>
    <property type="match status" value="1"/>
</dbReference>
<evidence type="ECO:0000256" key="3">
    <source>
        <dbReference type="ARBA" id="ARBA00023163"/>
    </source>
</evidence>
<dbReference type="InterPro" id="IPR028082">
    <property type="entry name" value="Peripla_BP_I"/>
</dbReference>
<dbReference type="GO" id="GO:0003700">
    <property type="term" value="F:DNA-binding transcription factor activity"/>
    <property type="evidence" value="ECO:0007669"/>
    <property type="project" value="TreeGrafter"/>
</dbReference>
<gene>
    <name evidence="5" type="ORF">CRI93_14005</name>
</gene>
<dbReference type="RefSeq" id="WP_098063271.1">
    <property type="nucleotide sequence ID" value="NZ_PDEP01000017.1"/>
</dbReference>